<dbReference type="PANTHER" id="PTHR45916:SF1">
    <property type="entry name" value="STRUCTURAL MAINTENANCE OF CHROMOSOMES PROTEIN 5"/>
    <property type="match status" value="1"/>
</dbReference>
<feature type="coiled-coil region" evidence="10">
    <location>
        <begin position="706"/>
        <end position="733"/>
    </location>
</feature>
<evidence type="ECO:0000256" key="5">
    <source>
        <dbReference type="ARBA" id="ARBA00022454"/>
    </source>
</evidence>
<sequence>MSSVSGSRRRTRDELEEDDSDTSIASRDAEPPKRSRTNGLSAGAWSNGFINGTQEDEFQPGSIIRVAVEDFVTYEKAEFFPGPNLNMVIGPNGTGKSTLVCAICLGLGYSPKNLGRAGTVKEFVKIGKDIATIEIELKKRPEDRRNWTIRVQIRREQNSQKWWVNGRETIHKKVQRLIRSLKIQVDNLCQFLPQDRVVEFAGSSPVELLQETLRAAAPEQMLEWQEELRELHKQKKELGEVAERDGENLKNLESRQQGLQADVDRIRERAEIEEKVKNLKSAQLLSRYNDARKKLVLAKNRKTDAEKALDRLKRETGPSLEAIKKKQAYAQKAKALVPIKERLQRNSEAESERLLKEAGRAAEQMNEWNNKINAERTGFEEKKQELAQCRQKITALQADHRNRPPEFNGPEWNQKVRDEEKNLRDLESEKRELDARFSELKTQGLAKRDELKKLQEEIEAFDTQEGQQLSLLKKHFPEVATAWDWIQQHKDEFEKEVFGPPMVSCSIKDERYSSLVQCLLQKDDFTCIVAQTKNDYKKLTHQLYKVMSLSINIRTCSQPLQSFRPPVNREEAKSLGLDGFSLDFIEGPSPVLAMLCAEKGIHRAGVALKEHNNDQYERLVQSGSISQWAAGTQSNIVRRRKEYGPQAVTSVTKQIQPGQFWTSQPLDSQEKVELNNRLSEVTEVFNGLKSQSKEFARQKSEIDSKMADIAKTIDKIKEEKNALQREHQKWLALPDKIATEEKKKEATEQAMRDIRKGLTDLQYDWDEGTIARAEAVLEHAKSLEKIGEAHRQLIEAKIQVIEAESDLEGLRLRNGRIMQQLEEQTLELAEAEAEVARVRTKGAEIRDLVRELSLETEEQRDLISGLQEGKTPDELGMEIDAEEAKLELIHAANPNVIREFEKRTAEILRIQKRMETSTDTLRDLTQNIEGIMGQWEPQLDQLVSTINDAFAYNFEQISCAGEVRVHKDPDFDQWALDIMVKFRENEELQKLNAHRQSGGERAVSTIFYLMALQSLAQSPFRVVDEINQGMDPRNERMVHERMVEIACREHTSQYFLVTPKLLANLRYDRKMRVLCIASGEYMPAEGKKLDFKRCLKIQKGLLAVT</sequence>
<evidence type="ECO:0000256" key="10">
    <source>
        <dbReference type="SAM" id="Coils"/>
    </source>
</evidence>
<evidence type="ECO:0000256" key="11">
    <source>
        <dbReference type="SAM" id="MobiDB-lite"/>
    </source>
</evidence>
<keyword evidence="6" id="KW-0547">Nucleotide-binding</keyword>
<dbReference type="GO" id="GO:0030915">
    <property type="term" value="C:Smc5-Smc6 complex"/>
    <property type="evidence" value="ECO:0007669"/>
    <property type="project" value="UniProtKB-ARBA"/>
</dbReference>
<evidence type="ECO:0000256" key="4">
    <source>
        <dbReference type="ARBA" id="ARBA00018687"/>
    </source>
</evidence>
<dbReference type="GO" id="GO:0005524">
    <property type="term" value="F:ATP binding"/>
    <property type="evidence" value="ECO:0007669"/>
    <property type="project" value="UniProtKB-KW"/>
</dbReference>
<reference evidence="13" key="1">
    <citation type="submission" date="2015-01" db="EMBL/GenBank/DDBJ databases">
        <authorList>
            <person name="Durling Mikael"/>
        </authorList>
    </citation>
    <scope>NUCLEOTIDE SEQUENCE</scope>
</reference>
<evidence type="ECO:0000256" key="3">
    <source>
        <dbReference type="ARBA" id="ARBA00010171"/>
    </source>
</evidence>
<feature type="region of interest" description="Disordered" evidence="11">
    <location>
        <begin position="396"/>
        <end position="418"/>
    </location>
</feature>
<name>A0A0B7KF24_BIOOC</name>
<dbReference type="FunFam" id="3.40.50.300:FF:001301">
    <property type="entry name" value="Structural maintenance of chromosomes 5"/>
    <property type="match status" value="1"/>
</dbReference>
<dbReference type="GO" id="GO:0005634">
    <property type="term" value="C:nucleus"/>
    <property type="evidence" value="ECO:0007669"/>
    <property type="project" value="UniProtKB-SubCell"/>
</dbReference>
<accession>A0A0B7KF24</accession>
<keyword evidence="8 10" id="KW-0175">Coiled coil</keyword>
<organism evidence="13">
    <name type="scientific">Bionectria ochroleuca</name>
    <name type="common">Gliocladium roseum</name>
    <dbReference type="NCBI Taxonomy" id="29856"/>
    <lineage>
        <taxon>Eukaryota</taxon>
        <taxon>Fungi</taxon>
        <taxon>Dikarya</taxon>
        <taxon>Ascomycota</taxon>
        <taxon>Pezizomycotina</taxon>
        <taxon>Sordariomycetes</taxon>
        <taxon>Hypocreomycetidae</taxon>
        <taxon>Hypocreales</taxon>
        <taxon>Bionectriaceae</taxon>
        <taxon>Clonostachys</taxon>
    </lineage>
</organism>
<keyword evidence="7" id="KW-0067">ATP-binding</keyword>
<evidence type="ECO:0000256" key="1">
    <source>
        <dbReference type="ARBA" id="ARBA00004123"/>
    </source>
</evidence>
<dbReference type="SUPFAM" id="SSF52540">
    <property type="entry name" value="P-loop containing nucleoside triphosphate hydrolases"/>
    <property type="match status" value="2"/>
</dbReference>
<feature type="domain" description="RecF/RecN/SMC N-terminal" evidence="12">
    <location>
        <begin position="63"/>
        <end position="1058"/>
    </location>
</feature>
<evidence type="ECO:0000256" key="7">
    <source>
        <dbReference type="ARBA" id="ARBA00022840"/>
    </source>
</evidence>
<evidence type="ECO:0000256" key="2">
    <source>
        <dbReference type="ARBA" id="ARBA00004286"/>
    </source>
</evidence>
<dbReference type="Gene3D" id="3.40.50.300">
    <property type="entry name" value="P-loop containing nucleotide triphosphate hydrolases"/>
    <property type="match status" value="2"/>
</dbReference>
<dbReference type="AlphaFoldDB" id="A0A0B7KF24"/>
<feature type="region of interest" description="Disordered" evidence="11">
    <location>
        <begin position="1"/>
        <end position="45"/>
    </location>
</feature>
<keyword evidence="9" id="KW-0539">Nucleus</keyword>
<dbReference type="InterPro" id="IPR003395">
    <property type="entry name" value="RecF/RecN/SMC_N"/>
</dbReference>
<comment type="similarity">
    <text evidence="3">Belongs to the SMC family. SMC5 subfamily.</text>
</comment>
<gene>
    <name evidence="13" type="ORF">BN869_000009578_1</name>
</gene>
<dbReference type="Pfam" id="PF02463">
    <property type="entry name" value="SMC_N"/>
    <property type="match status" value="1"/>
</dbReference>
<evidence type="ECO:0000256" key="9">
    <source>
        <dbReference type="ARBA" id="ARBA00023242"/>
    </source>
</evidence>
<dbReference type="PANTHER" id="PTHR45916">
    <property type="entry name" value="STRUCTURAL MAINTENANCE OF CHROMOSOMES PROTEIN 5"/>
    <property type="match status" value="1"/>
</dbReference>
<feature type="coiled-coil region" evidence="10">
    <location>
        <begin position="793"/>
        <end position="841"/>
    </location>
</feature>
<evidence type="ECO:0000313" key="13">
    <source>
        <dbReference type="EMBL" id="CEO53520.1"/>
    </source>
</evidence>
<dbReference type="GO" id="GO:0000724">
    <property type="term" value="P:double-strand break repair via homologous recombination"/>
    <property type="evidence" value="ECO:0007669"/>
    <property type="project" value="TreeGrafter"/>
</dbReference>
<proteinExistence type="inferred from homology"/>
<keyword evidence="5" id="KW-0158">Chromosome</keyword>
<evidence type="ECO:0000256" key="8">
    <source>
        <dbReference type="ARBA" id="ARBA00023054"/>
    </source>
</evidence>
<comment type="subcellular location">
    <subcellularLocation>
        <location evidence="2">Chromosome</location>
    </subcellularLocation>
    <subcellularLocation>
        <location evidence="1">Nucleus</location>
    </subcellularLocation>
</comment>
<evidence type="ECO:0000256" key="6">
    <source>
        <dbReference type="ARBA" id="ARBA00022741"/>
    </source>
</evidence>
<feature type="coiled-coil region" evidence="10">
    <location>
        <begin position="221"/>
        <end position="315"/>
    </location>
</feature>
<evidence type="ECO:0000259" key="12">
    <source>
        <dbReference type="Pfam" id="PF02463"/>
    </source>
</evidence>
<protein>
    <recommendedName>
        <fullName evidence="4">Structural maintenance of chromosomes protein 5</fullName>
    </recommendedName>
</protein>
<dbReference type="GO" id="GO:0003697">
    <property type="term" value="F:single-stranded DNA binding"/>
    <property type="evidence" value="ECO:0007669"/>
    <property type="project" value="TreeGrafter"/>
</dbReference>
<dbReference type="EMBL" id="CDPU01000036">
    <property type="protein sequence ID" value="CEO53520.1"/>
    <property type="molecule type" value="Genomic_DNA"/>
</dbReference>
<dbReference type="InterPro" id="IPR027417">
    <property type="entry name" value="P-loop_NTPase"/>
</dbReference>